<gene>
    <name evidence="1" type="ORF">SAMEA4364220_01142</name>
</gene>
<dbReference type="EMBL" id="LT906446">
    <property type="protein sequence ID" value="SNU99570.1"/>
    <property type="molecule type" value="Genomic_DNA"/>
</dbReference>
<proteinExistence type="predicted"/>
<organism evidence="1 2">
    <name type="scientific">Megamonas hypermegale</name>
    <dbReference type="NCBI Taxonomy" id="158847"/>
    <lineage>
        <taxon>Bacteria</taxon>
        <taxon>Bacillati</taxon>
        <taxon>Bacillota</taxon>
        <taxon>Negativicutes</taxon>
        <taxon>Selenomonadales</taxon>
        <taxon>Selenomonadaceae</taxon>
        <taxon>Megamonas</taxon>
    </lineage>
</organism>
<sequence length="611" mass="72167">MFEECLDVFKRELEDDSNLILDEYIPADGSYIIVDNNGKIKKYQDIKLDKKKRGTSEAVVKGSYFEEICFYDYHSKLISMNKPVDSKKVIHSNNYLAFAVKKESITSKLTEAIIDNYYDTLKNPLEKKYKKSKEASKIYQKFEEEYAPVNIKILEKCRSWIKQHIFSIDKLVQIDLGKKDYLKIFFEVFEVGEEDNKKNRELFIQEDNRYIFPNIYNSNDYNVEVEGKIQGIPDNNMGMNAKKPFLAIKTRKTPAGYLVDEKKAILQKQFFEYLMNLASSGKNNVYIDTKNYRIKAYSDQDERDDFDEMASGYYLRIQKGKELEIQVQDNLVDYQNRLKLNFEYIKFINIDRKEDKLPEFAKRYGIYYKRTNVGNLINEIFFSKCLRTNYFMDISAINVKDSTLKQNIIMYRNAIFDWVYKGIDNNFSIVEEKFALSLIKNSIQSDDKYKLRAKSQLNLHWSLKDYFFKTKGKQGGNTMVDTAIKVRENVKEKVLSKNEVTMPSNDEEYYYAVGQLLSYLIFKSRAGKKMQSMVNPVLNAKRDNVIKMRLFQLYKKYNYDISIYNYHMKNLYAMILGYKPKNKVNQEMILFGYLDENILLKSNAKNVSNEN</sequence>
<evidence type="ECO:0008006" key="3">
    <source>
        <dbReference type="Google" id="ProtNLM"/>
    </source>
</evidence>
<name>A0A239TP89_9FIRM</name>
<keyword evidence="2" id="KW-1185">Reference proteome</keyword>
<accession>A0A239TP89</accession>
<dbReference type="Proteomes" id="UP000215383">
    <property type="component" value="Chromosome 1"/>
</dbReference>
<evidence type="ECO:0000313" key="1">
    <source>
        <dbReference type="EMBL" id="SNU99570.1"/>
    </source>
</evidence>
<protein>
    <recommendedName>
        <fullName evidence="3">CRISPR-associated protein Csh1</fullName>
    </recommendedName>
</protein>
<evidence type="ECO:0000313" key="2">
    <source>
        <dbReference type="Proteomes" id="UP000215383"/>
    </source>
</evidence>
<dbReference type="RefSeq" id="WP_027889738.1">
    <property type="nucleotide sequence ID" value="NZ_LT906446.1"/>
</dbReference>
<dbReference type="AlphaFoldDB" id="A0A239TP89"/>
<reference evidence="1 2" key="1">
    <citation type="submission" date="2017-06" db="EMBL/GenBank/DDBJ databases">
        <authorList>
            <consortium name="Pathogen Informatics"/>
        </authorList>
    </citation>
    <scope>NUCLEOTIDE SEQUENCE [LARGE SCALE GENOMIC DNA]</scope>
    <source>
        <strain evidence="1 2">NCTC10570</strain>
    </source>
</reference>
<dbReference type="eggNOG" id="ENOG502Z9DX">
    <property type="taxonomic scope" value="Bacteria"/>
</dbReference>
<dbReference type="GeneID" id="78507150"/>